<reference evidence="3" key="1">
    <citation type="submission" date="2022-08" db="EMBL/GenBank/DDBJ databases">
        <authorList>
            <consortium name="DOE Joint Genome Institute"/>
            <person name="Min B."/>
            <person name="Riley R."/>
            <person name="Sierra-Patev S."/>
            <person name="Naranjo-Ortiz M."/>
            <person name="Looney B."/>
            <person name="Konkel Z."/>
            <person name="Slot J.C."/>
            <person name="Sakamoto Y."/>
            <person name="Steenwyk J.L."/>
            <person name="Rokas A."/>
            <person name="Carro J."/>
            <person name="Camarero S."/>
            <person name="Ferreira P."/>
            <person name="Molpeceres G."/>
            <person name="Ruiz-Duenas F.J."/>
            <person name="Serrano A."/>
            <person name="Henrissat B."/>
            <person name="Drula E."/>
            <person name="Hughes K.W."/>
            <person name="Mata J.L."/>
            <person name="Ishikawa N.K."/>
            <person name="Vargas-Isla R."/>
            <person name="Ushijima S."/>
            <person name="Smith C.A."/>
            <person name="Ahrendt S."/>
            <person name="Andreopoulos W."/>
            <person name="He G."/>
            <person name="Labutti K."/>
            <person name="Lipzen A."/>
            <person name="Ng V."/>
            <person name="Sandor L."/>
            <person name="Barry K."/>
            <person name="Martinez A.T."/>
            <person name="Xiao Y."/>
            <person name="Gibbons J.G."/>
            <person name="Terashima K."/>
            <person name="Hibbett D.S."/>
            <person name="Grigoriev I.V."/>
        </authorList>
    </citation>
    <scope>NUCLEOTIDE SEQUENCE</scope>
    <source>
        <strain evidence="3">TFB9207</strain>
    </source>
</reference>
<protein>
    <recommendedName>
        <fullName evidence="5">Tyr recombinase domain-containing protein</fullName>
    </recommendedName>
</protein>
<dbReference type="InterPro" id="IPR010998">
    <property type="entry name" value="Integrase_recombinase_N"/>
</dbReference>
<dbReference type="Gene3D" id="1.10.150.130">
    <property type="match status" value="1"/>
</dbReference>
<evidence type="ECO:0000313" key="4">
    <source>
        <dbReference type="Proteomes" id="UP001163846"/>
    </source>
</evidence>
<dbReference type="Gene3D" id="1.10.443.10">
    <property type="entry name" value="Intergrase catalytic core"/>
    <property type="match status" value="1"/>
</dbReference>
<dbReference type="InterPro" id="IPR052925">
    <property type="entry name" value="Phage_Integrase-like_Recomb"/>
</dbReference>
<evidence type="ECO:0008006" key="5">
    <source>
        <dbReference type="Google" id="ProtNLM"/>
    </source>
</evidence>
<dbReference type="AlphaFoldDB" id="A0AA38P3E3"/>
<dbReference type="PANTHER" id="PTHR34605">
    <property type="entry name" value="PHAGE_INTEGRASE DOMAIN-CONTAINING PROTEIN"/>
    <property type="match status" value="1"/>
</dbReference>
<evidence type="ECO:0000256" key="2">
    <source>
        <dbReference type="ARBA" id="ARBA00023172"/>
    </source>
</evidence>
<dbReference type="GO" id="GO:0015074">
    <property type="term" value="P:DNA integration"/>
    <property type="evidence" value="ECO:0007669"/>
    <property type="project" value="InterPro"/>
</dbReference>
<dbReference type="InterPro" id="IPR013762">
    <property type="entry name" value="Integrase-like_cat_sf"/>
</dbReference>
<dbReference type="SUPFAM" id="SSF56349">
    <property type="entry name" value="DNA breaking-rejoining enzymes"/>
    <property type="match status" value="1"/>
</dbReference>
<comment type="caution">
    <text evidence="3">The sequence shown here is derived from an EMBL/GenBank/DDBJ whole genome shotgun (WGS) entry which is preliminary data.</text>
</comment>
<dbReference type="EMBL" id="MU806407">
    <property type="protein sequence ID" value="KAJ3835481.1"/>
    <property type="molecule type" value="Genomic_DNA"/>
</dbReference>
<name>A0AA38P3E3_9AGAR</name>
<keyword evidence="2" id="KW-0233">DNA recombination</keyword>
<proteinExistence type="predicted"/>
<sequence length="394" mass="44665">SELRPHCTAKERLRRWRPANARTFRDSEGNELDLPDEINQRVEGVMEAAFAEGTLQAYASGLLAFHAYCDARNLSESQCTPCSSDLLQSWIATMAGTYAGTSVKNYVHGLKAWHIMHGIEWTIDKAGLDTIIRGAESLQPEKSKRKKWIPFTENYIEQILGEFNLDDPFDAACGACLTTGFYCAARVGELTVPTLKAFNPRKHVTTSQIRRATDRNGFETTVIHVPSTKTSQIEGEDIYFSRQLNAADPERWLNNHLAVNKPEPNEHLFSYQHQSGGGKASRRPLTKAAFIQKLQKVARNKGLQVLQGHGIRIGATLEYLLRGVPFNAVRVIGRWQSDAFLLYLRKHAEIMAPYLQPKLHQQYIKYTMPPVRCECTPNLWGTRGRWMRRTLLPI</sequence>
<dbReference type="PANTHER" id="PTHR34605:SF3">
    <property type="entry name" value="P CELL-TYPE AGGLUTINATION PROTEIN MAP4-LIKE-RELATED"/>
    <property type="match status" value="1"/>
</dbReference>
<evidence type="ECO:0000256" key="1">
    <source>
        <dbReference type="ARBA" id="ARBA00023125"/>
    </source>
</evidence>
<gene>
    <name evidence="3" type="ORF">F5878DRAFT_543078</name>
</gene>
<accession>A0AA38P3E3</accession>
<evidence type="ECO:0000313" key="3">
    <source>
        <dbReference type="EMBL" id="KAJ3835481.1"/>
    </source>
</evidence>
<dbReference type="GO" id="GO:0006310">
    <property type="term" value="P:DNA recombination"/>
    <property type="evidence" value="ECO:0007669"/>
    <property type="project" value="UniProtKB-KW"/>
</dbReference>
<keyword evidence="4" id="KW-1185">Reference proteome</keyword>
<dbReference type="SUPFAM" id="SSF47823">
    <property type="entry name" value="lambda integrase-like, N-terminal domain"/>
    <property type="match status" value="1"/>
</dbReference>
<feature type="non-terminal residue" evidence="3">
    <location>
        <position position="1"/>
    </location>
</feature>
<dbReference type="GO" id="GO:0003677">
    <property type="term" value="F:DNA binding"/>
    <property type="evidence" value="ECO:0007669"/>
    <property type="project" value="UniProtKB-KW"/>
</dbReference>
<keyword evidence="1" id="KW-0238">DNA-binding</keyword>
<dbReference type="InterPro" id="IPR011010">
    <property type="entry name" value="DNA_brk_join_enz"/>
</dbReference>
<dbReference type="Proteomes" id="UP001163846">
    <property type="component" value="Unassembled WGS sequence"/>
</dbReference>
<organism evidence="3 4">
    <name type="scientific">Lentinula raphanica</name>
    <dbReference type="NCBI Taxonomy" id="153919"/>
    <lineage>
        <taxon>Eukaryota</taxon>
        <taxon>Fungi</taxon>
        <taxon>Dikarya</taxon>
        <taxon>Basidiomycota</taxon>
        <taxon>Agaricomycotina</taxon>
        <taxon>Agaricomycetes</taxon>
        <taxon>Agaricomycetidae</taxon>
        <taxon>Agaricales</taxon>
        <taxon>Marasmiineae</taxon>
        <taxon>Omphalotaceae</taxon>
        <taxon>Lentinula</taxon>
    </lineage>
</organism>